<dbReference type="InterPro" id="IPR020845">
    <property type="entry name" value="AMP-binding_CS"/>
</dbReference>
<dbReference type="EMBL" id="CDPU01000019">
    <property type="protein sequence ID" value="CEO50636.1"/>
    <property type="molecule type" value="Genomic_DNA"/>
</dbReference>
<dbReference type="PROSITE" id="PS00455">
    <property type="entry name" value="AMP_BINDING"/>
    <property type="match status" value="1"/>
</dbReference>
<dbReference type="InterPro" id="IPR025110">
    <property type="entry name" value="AMP-bd_C"/>
</dbReference>
<dbReference type="PROSITE" id="PS51257">
    <property type="entry name" value="PROKAR_LIPOPROTEIN"/>
    <property type="match status" value="1"/>
</dbReference>
<dbReference type="InterPro" id="IPR000873">
    <property type="entry name" value="AMP-dep_synth/lig_dom"/>
</dbReference>
<dbReference type="SUPFAM" id="SSF56801">
    <property type="entry name" value="Acetyl-CoA synthetase-like"/>
    <property type="match status" value="1"/>
</dbReference>
<feature type="domain" description="AMP-binding enzyme C-terminal" evidence="2">
    <location>
        <begin position="471"/>
        <end position="547"/>
    </location>
</feature>
<dbReference type="InterPro" id="IPR045851">
    <property type="entry name" value="AMP-bd_C_sf"/>
</dbReference>
<sequence length="568" mass="62524">MVIKSRFQITFPNCSIQSWILGSCSGPLPYPDNKAWVDADDPENNYVTYASARLLAKRLAAGLTAHGLQPGDRVLVIAGNSVIYPCVMLGIWMAGAVFTGANPGYLARELAFQLRDSDATMMLVAPEQWGVALEAANIVGMPVENIYQLDNTVPDSKEDDHSHDPQHWLSLVASEEKGQSYEWQEPADPKSAICALNYSSGTTGLPKGVEVTHFNLVANGHSTVALHKLHPEYKQRTERAAALCILPMFHAFCQGYYISSFPHEGIPVYIMQRFDLLKMLRHIATFRITKFLAVPPIFVAMSKHPIARKADMSSLDMVGSGAAPLAEETRKEVSNLLSSSGEKMIREGWGMTELTCTGLGWDPLTPAEVGVGELMPGCMAKLFDLETGKEIFEPGVPGELYISAPALMLGYWRKPEATRQVISVDADGNRWLRTGDIAYITPKYSAGAIFRIVDRAKELIKVRGFQVSPSELDALLLERPDVADAAVVGVSINGEEAPRAYIVPMPGRPKPSEIEVQDWVKDRVVHYKRLRGGVVFVDAIPKNPAGKILRKVLQERARIEVEKTTARL</sequence>
<organism evidence="3">
    <name type="scientific">Bionectria ochroleuca</name>
    <name type="common">Gliocladium roseum</name>
    <dbReference type="NCBI Taxonomy" id="29856"/>
    <lineage>
        <taxon>Eukaryota</taxon>
        <taxon>Fungi</taxon>
        <taxon>Dikarya</taxon>
        <taxon>Ascomycota</taxon>
        <taxon>Pezizomycotina</taxon>
        <taxon>Sordariomycetes</taxon>
        <taxon>Hypocreomycetidae</taxon>
        <taxon>Hypocreales</taxon>
        <taxon>Bionectriaceae</taxon>
        <taxon>Clonostachys</taxon>
    </lineage>
</organism>
<dbReference type="PANTHER" id="PTHR24096:SF424">
    <property type="entry name" value="ACETYL-COA SYNTHETASE-LIKE PROTEIN-RELATED"/>
    <property type="match status" value="1"/>
</dbReference>
<dbReference type="Gene3D" id="3.40.50.980">
    <property type="match status" value="2"/>
</dbReference>
<dbReference type="Pfam" id="PF13193">
    <property type="entry name" value="AMP-binding_C"/>
    <property type="match status" value="1"/>
</dbReference>
<evidence type="ECO:0000259" key="2">
    <source>
        <dbReference type="Pfam" id="PF13193"/>
    </source>
</evidence>
<dbReference type="GO" id="GO:0016405">
    <property type="term" value="F:CoA-ligase activity"/>
    <property type="evidence" value="ECO:0007669"/>
    <property type="project" value="TreeGrafter"/>
</dbReference>
<reference evidence="3" key="1">
    <citation type="submission" date="2015-01" db="EMBL/GenBank/DDBJ databases">
        <authorList>
            <person name="Durling Mikael"/>
        </authorList>
    </citation>
    <scope>NUCLEOTIDE SEQUENCE</scope>
</reference>
<proteinExistence type="predicted"/>
<dbReference type="Gene3D" id="3.30.300.30">
    <property type="match status" value="1"/>
</dbReference>
<protein>
    <recommendedName>
        <fullName evidence="4">AMP-dependent synthetase/ligase domain-containing protein</fullName>
    </recommendedName>
</protein>
<evidence type="ECO:0008006" key="4">
    <source>
        <dbReference type="Google" id="ProtNLM"/>
    </source>
</evidence>
<accession>A0A0B7K7E5</accession>
<dbReference type="Gene3D" id="2.30.38.10">
    <property type="entry name" value="Luciferase, Domain 3"/>
    <property type="match status" value="1"/>
</dbReference>
<dbReference type="AlphaFoldDB" id="A0A0B7K7E5"/>
<gene>
    <name evidence="3" type="ORF">BN869_000006694_1</name>
</gene>
<name>A0A0B7K7E5_BIOOC</name>
<evidence type="ECO:0000259" key="1">
    <source>
        <dbReference type="Pfam" id="PF00501"/>
    </source>
</evidence>
<feature type="domain" description="AMP-dependent synthetase/ligase" evidence="1">
    <location>
        <begin position="30"/>
        <end position="412"/>
    </location>
</feature>
<dbReference type="Pfam" id="PF00501">
    <property type="entry name" value="AMP-binding"/>
    <property type="match status" value="1"/>
</dbReference>
<dbReference type="PANTHER" id="PTHR24096">
    <property type="entry name" value="LONG-CHAIN-FATTY-ACID--COA LIGASE"/>
    <property type="match status" value="1"/>
</dbReference>
<dbReference type="CDD" id="cd05911">
    <property type="entry name" value="Firefly_Luc_like"/>
    <property type="match status" value="1"/>
</dbReference>
<evidence type="ECO:0000313" key="3">
    <source>
        <dbReference type="EMBL" id="CEO50636.1"/>
    </source>
</evidence>